<reference evidence="2" key="5">
    <citation type="submission" date="2008-12" db="EMBL/GenBank/DDBJ databases">
        <title>Improved gene annotation of the rice (Oryza sativa) genomes.</title>
        <authorList>
            <person name="Wang J."/>
            <person name="Li R."/>
            <person name="Fan W."/>
            <person name="Huang Q."/>
            <person name="Zhang J."/>
            <person name="Zhou Y."/>
            <person name="Hu Y."/>
            <person name="Zi S."/>
            <person name="Li J."/>
            <person name="Ni P."/>
            <person name="Zheng H."/>
            <person name="Zhang Y."/>
            <person name="Zhao M."/>
            <person name="Hao Q."/>
            <person name="McDermott J."/>
            <person name="Samudrala R."/>
            <person name="Kristiansen K."/>
            <person name="Wong G.K.-S."/>
        </authorList>
    </citation>
    <scope>NUCLEOTIDE SEQUENCE</scope>
</reference>
<evidence type="ECO:0000313" key="3">
    <source>
        <dbReference type="Proteomes" id="UP000000763"/>
    </source>
</evidence>
<accession>A3BD16</accession>
<organism evidence="2">
    <name type="scientific">Oryza sativa subsp. japonica</name>
    <name type="common">Rice</name>
    <dbReference type="NCBI Taxonomy" id="39947"/>
    <lineage>
        <taxon>Eukaryota</taxon>
        <taxon>Viridiplantae</taxon>
        <taxon>Streptophyta</taxon>
        <taxon>Embryophyta</taxon>
        <taxon>Tracheophyta</taxon>
        <taxon>Spermatophyta</taxon>
        <taxon>Magnoliopsida</taxon>
        <taxon>Liliopsida</taxon>
        <taxon>Poales</taxon>
        <taxon>Poaceae</taxon>
        <taxon>BOP clade</taxon>
        <taxon>Oryzoideae</taxon>
        <taxon>Oryzeae</taxon>
        <taxon>Oryzinae</taxon>
        <taxon>Oryza</taxon>
        <taxon>Oryza sativa</taxon>
    </lineage>
</organism>
<dbReference type="EMBL" id="AP003630">
    <property type="protein sequence ID" value="BAD68599.1"/>
    <property type="molecule type" value="Genomic_DNA"/>
</dbReference>
<accession>Q5VPM6</accession>
<dbReference type="EMBL" id="CM000143">
    <property type="protein sequence ID" value="EAZ37455.1"/>
    <property type="molecule type" value="Genomic_DNA"/>
</dbReference>
<sequence length="134" mass="13825">MSNLLSAPSPDEIKKEDNDPGAFYLVYKMATILSRPLSTRLVLLSFAAFGRSRTPRCDGDGNGSRAVAGILAGAPCQALGGGEAVKGMRVGEDGRSGGRKDGSITRPAAEAELDFVDVSACARTRTSGATLACC</sequence>
<protein>
    <submittedName>
        <fullName evidence="2">Uncharacterized protein</fullName>
    </submittedName>
</protein>
<name>Q5VPM6_ORYSJ</name>
<dbReference type="Proteomes" id="UP000007752">
    <property type="component" value="Chromosome 6"/>
</dbReference>
<dbReference type="AlphaFoldDB" id="Q5VPM6"/>
<proteinExistence type="predicted"/>
<evidence type="ECO:0000313" key="1">
    <source>
        <dbReference type="EMBL" id="BAD68599.1"/>
    </source>
</evidence>
<reference evidence="2" key="3">
    <citation type="journal article" date="2005" name="PLoS Biol.">
        <title>The genomes of Oryza sativa: a history of duplications.</title>
        <authorList>
            <person name="Yu J."/>
            <person name="Wang J."/>
            <person name="Lin W."/>
            <person name="Li S."/>
            <person name="Li H."/>
            <person name="Zhou J."/>
            <person name="Ni P."/>
            <person name="Dong W."/>
            <person name="Hu S."/>
            <person name="Zeng C."/>
            <person name="Zhang J."/>
            <person name="Zhang Y."/>
            <person name="Li R."/>
            <person name="Xu Z."/>
            <person name="Li S."/>
            <person name="Li X."/>
            <person name="Zheng H."/>
            <person name="Cong L."/>
            <person name="Lin L."/>
            <person name="Yin J."/>
            <person name="Geng J."/>
            <person name="Li G."/>
            <person name="Shi J."/>
            <person name="Liu J."/>
            <person name="Lv H."/>
            <person name="Li J."/>
            <person name="Wang J."/>
            <person name="Deng Y."/>
            <person name="Ran L."/>
            <person name="Shi X."/>
            <person name="Wang X."/>
            <person name="Wu Q."/>
            <person name="Li C."/>
            <person name="Ren X."/>
            <person name="Wang J."/>
            <person name="Wang X."/>
            <person name="Li D."/>
            <person name="Liu D."/>
            <person name="Zhang X."/>
            <person name="Ji Z."/>
            <person name="Zhao W."/>
            <person name="Sun Y."/>
            <person name="Zhang Z."/>
            <person name="Bao J."/>
            <person name="Han Y."/>
            <person name="Dong L."/>
            <person name="Ji J."/>
            <person name="Chen P."/>
            <person name="Wu S."/>
            <person name="Liu J."/>
            <person name="Xiao Y."/>
            <person name="Bu D."/>
            <person name="Tan J."/>
            <person name="Yang L."/>
            <person name="Ye C."/>
            <person name="Zhang J."/>
            <person name="Xu J."/>
            <person name="Zhou Y."/>
            <person name="Yu Y."/>
            <person name="Zhang B."/>
            <person name="Zhuang S."/>
            <person name="Wei H."/>
            <person name="Liu B."/>
            <person name="Lei M."/>
            <person name="Yu H."/>
            <person name="Li Y."/>
            <person name="Xu H."/>
            <person name="Wei S."/>
            <person name="He X."/>
            <person name="Fang L."/>
            <person name="Zhang Z."/>
            <person name="Zhang Y."/>
            <person name="Huang X."/>
            <person name="Su Z."/>
            <person name="Tong W."/>
            <person name="Li J."/>
            <person name="Tong Z."/>
            <person name="Li S."/>
            <person name="Ye J."/>
            <person name="Wang L."/>
            <person name="Fang L."/>
            <person name="Lei T."/>
            <person name="Chen C."/>
            <person name="Chen H."/>
            <person name="Xu Z."/>
            <person name="Li H."/>
            <person name="Huang H."/>
            <person name="Zhang F."/>
            <person name="Xu H."/>
            <person name="Li N."/>
            <person name="Zhao C."/>
            <person name="Li S."/>
            <person name="Dong L."/>
            <person name="Huang Y."/>
            <person name="Li L."/>
            <person name="Xi Y."/>
            <person name="Qi Q."/>
            <person name="Li W."/>
            <person name="Zhang B."/>
            <person name="Hu W."/>
            <person name="Zhang Y."/>
            <person name="Tian X."/>
            <person name="Jiao Y."/>
            <person name="Liang X."/>
            <person name="Jin J."/>
            <person name="Gao L."/>
            <person name="Zheng W."/>
            <person name="Hao B."/>
            <person name="Liu S."/>
            <person name="Wang W."/>
            <person name="Yuan L."/>
            <person name="Cao M."/>
            <person name="McDermott J."/>
            <person name="Samudrala R."/>
            <person name="Wang J."/>
            <person name="Wong G.K."/>
            <person name="Yang H."/>
        </authorList>
    </citation>
    <scope>NUCLEOTIDE SEQUENCE [LARGE SCALE GENOMIC DNA]</scope>
</reference>
<gene>
    <name evidence="2" type="ORF">OsJ_21790</name>
    <name evidence="1" type="ORF">P0566A10.15</name>
</gene>
<reference evidence="1" key="1">
    <citation type="submission" date="2001-05" db="EMBL/GenBank/DDBJ databases">
        <title>Oryza sativa nipponbare(GA3) genomic DNA, chromosome 6, PAC clone:P0566A10.</title>
        <authorList>
            <person name="Sasaki T."/>
            <person name="Matsumoto T."/>
            <person name="Yamamoto K."/>
        </authorList>
    </citation>
    <scope>NUCLEOTIDE SEQUENCE</scope>
</reference>
<evidence type="ECO:0000313" key="2">
    <source>
        <dbReference type="EMBL" id="EAZ37455.1"/>
    </source>
</evidence>
<reference evidence="3" key="2">
    <citation type="journal article" date="2005" name="Nature">
        <title>The map-based sequence of the rice genome.</title>
        <authorList>
            <consortium name="International rice genome sequencing project (IRGSP)"/>
            <person name="Matsumoto T."/>
            <person name="Wu J."/>
            <person name="Kanamori H."/>
            <person name="Katayose Y."/>
            <person name="Fujisawa M."/>
            <person name="Namiki N."/>
            <person name="Mizuno H."/>
            <person name="Yamamoto K."/>
            <person name="Antonio B.A."/>
            <person name="Baba T."/>
            <person name="Sakata K."/>
            <person name="Nagamura Y."/>
            <person name="Aoki H."/>
            <person name="Arikawa K."/>
            <person name="Arita K."/>
            <person name="Bito T."/>
            <person name="Chiden Y."/>
            <person name="Fujitsuka N."/>
            <person name="Fukunaka R."/>
            <person name="Hamada M."/>
            <person name="Harada C."/>
            <person name="Hayashi A."/>
            <person name="Hijishita S."/>
            <person name="Honda M."/>
            <person name="Hosokawa S."/>
            <person name="Ichikawa Y."/>
            <person name="Idonuma A."/>
            <person name="Iijima M."/>
            <person name="Ikeda M."/>
            <person name="Ikeno M."/>
            <person name="Ito K."/>
            <person name="Ito S."/>
            <person name="Ito T."/>
            <person name="Ito Y."/>
            <person name="Ito Y."/>
            <person name="Iwabuchi A."/>
            <person name="Kamiya K."/>
            <person name="Karasawa W."/>
            <person name="Kurita K."/>
            <person name="Katagiri S."/>
            <person name="Kikuta A."/>
            <person name="Kobayashi H."/>
            <person name="Kobayashi N."/>
            <person name="Machita K."/>
            <person name="Maehara T."/>
            <person name="Masukawa M."/>
            <person name="Mizubayashi T."/>
            <person name="Mukai Y."/>
            <person name="Nagasaki H."/>
            <person name="Nagata Y."/>
            <person name="Naito S."/>
            <person name="Nakashima M."/>
            <person name="Nakama Y."/>
            <person name="Nakamichi Y."/>
            <person name="Nakamura M."/>
            <person name="Meguro A."/>
            <person name="Negishi M."/>
            <person name="Ohta I."/>
            <person name="Ohta T."/>
            <person name="Okamoto M."/>
            <person name="Ono N."/>
            <person name="Saji S."/>
            <person name="Sakaguchi M."/>
            <person name="Sakai K."/>
            <person name="Shibata M."/>
            <person name="Shimokawa T."/>
            <person name="Song J."/>
            <person name="Takazaki Y."/>
            <person name="Terasawa K."/>
            <person name="Tsugane M."/>
            <person name="Tsuji K."/>
            <person name="Ueda S."/>
            <person name="Waki K."/>
            <person name="Yamagata H."/>
            <person name="Yamamoto M."/>
            <person name="Yamamoto S."/>
            <person name="Yamane H."/>
            <person name="Yoshiki S."/>
            <person name="Yoshihara R."/>
            <person name="Yukawa K."/>
            <person name="Zhong H."/>
            <person name="Yano M."/>
            <person name="Yuan Q."/>
            <person name="Ouyang S."/>
            <person name="Liu J."/>
            <person name="Jones K.M."/>
            <person name="Gansberger K."/>
            <person name="Moffat K."/>
            <person name="Hill J."/>
            <person name="Bera J."/>
            <person name="Fadrosh D."/>
            <person name="Jin S."/>
            <person name="Johri S."/>
            <person name="Kim M."/>
            <person name="Overton L."/>
            <person name="Reardon M."/>
            <person name="Tsitrin T."/>
            <person name="Vuong H."/>
            <person name="Weaver B."/>
            <person name="Ciecko A."/>
            <person name="Tallon L."/>
            <person name="Jackson J."/>
            <person name="Pai G."/>
            <person name="Aken S.V."/>
            <person name="Utterback T."/>
            <person name="Reidmuller S."/>
            <person name="Feldblyum T."/>
            <person name="Hsiao J."/>
            <person name="Zismann V."/>
            <person name="Iobst S."/>
            <person name="de Vazeille A.R."/>
            <person name="Buell C.R."/>
            <person name="Ying K."/>
            <person name="Li Y."/>
            <person name="Lu T."/>
            <person name="Huang Y."/>
            <person name="Zhao Q."/>
            <person name="Feng Q."/>
            <person name="Zhang L."/>
            <person name="Zhu J."/>
            <person name="Weng Q."/>
            <person name="Mu J."/>
            <person name="Lu Y."/>
            <person name="Fan D."/>
            <person name="Liu Y."/>
            <person name="Guan J."/>
            <person name="Zhang Y."/>
            <person name="Yu S."/>
            <person name="Liu X."/>
            <person name="Zhang Y."/>
            <person name="Hong G."/>
            <person name="Han B."/>
            <person name="Choisne N."/>
            <person name="Demange N."/>
            <person name="Orjeda G."/>
            <person name="Samain S."/>
            <person name="Cattolico L."/>
            <person name="Pelletier E."/>
            <person name="Couloux A."/>
            <person name="Segurens B."/>
            <person name="Wincker P."/>
            <person name="D'Hont A."/>
            <person name="Scarpelli C."/>
            <person name="Weissenbach J."/>
            <person name="Salanoubat M."/>
            <person name="Quetier F."/>
            <person name="Yu Y."/>
            <person name="Kim H.R."/>
            <person name="Rambo T."/>
            <person name="Currie J."/>
            <person name="Collura K."/>
            <person name="Luo M."/>
            <person name="Yang T."/>
            <person name="Ammiraju J.S.S."/>
            <person name="Engler F."/>
            <person name="Soderlund C."/>
            <person name="Wing R.A."/>
            <person name="Palmer L.E."/>
            <person name="de la Bastide M."/>
            <person name="Spiegel L."/>
            <person name="Nascimento L."/>
            <person name="Zutavern T."/>
            <person name="O'Shaughnessy A."/>
            <person name="Dike S."/>
            <person name="Dedhia N."/>
            <person name="Preston R."/>
            <person name="Balija V."/>
            <person name="McCombie W.R."/>
            <person name="Chow T."/>
            <person name="Chen H."/>
            <person name="Chung M."/>
            <person name="Chen C."/>
            <person name="Shaw J."/>
            <person name="Wu H."/>
            <person name="Hsiao K."/>
            <person name="Chao Y."/>
            <person name="Chu M."/>
            <person name="Cheng C."/>
            <person name="Hour A."/>
            <person name="Lee P."/>
            <person name="Lin S."/>
            <person name="Lin Y."/>
            <person name="Liou J."/>
            <person name="Liu S."/>
            <person name="Hsing Y."/>
            <person name="Raghuvanshi S."/>
            <person name="Mohanty A."/>
            <person name="Bharti A.K."/>
            <person name="Gaur A."/>
            <person name="Gupta V."/>
            <person name="Kumar D."/>
            <person name="Ravi V."/>
            <person name="Vij S."/>
            <person name="Kapur A."/>
            <person name="Khurana P."/>
            <person name="Khurana P."/>
            <person name="Khurana J.P."/>
            <person name="Tyagi A.K."/>
            <person name="Gaikwad K."/>
            <person name="Singh A."/>
            <person name="Dalal V."/>
            <person name="Srivastava S."/>
            <person name="Dixit A."/>
            <person name="Pal A.K."/>
            <person name="Ghazi I.A."/>
            <person name="Yadav M."/>
            <person name="Pandit A."/>
            <person name="Bhargava A."/>
            <person name="Sureshbabu K."/>
            <person name="Batra K."/>
            <person name="Sharma T.R."/>
            <person name="Mohapatra T."/>
            <person name="Singh N.K."/>
            <person name="Messing J."/>
            <person name="Nelson A.B."/>
            <person name="Fuks G."/>
            <person name="Kavchok S."/>
            <person name="Keizer G."/>
            <person name="Linton E."/>
            <person name="Llaca V."/>
            <person name="Song R."/>
            <person name="Tanyolac B."/>
            <person name="Young S."/>
            <person name="Ho-Il K."/>
            <person name="Hahn J.H."/>
            <person name="Sangsakoo G."/>
            <person name="Vanavichit A."/>
            <person name="de Mattos Luiz.A.T."/>
            <person name="Zimmer P.D."/>
            <person name="Malone G."/>
            <person name="Dellagostin O."/>
            <person name="de Oliveira A.C."/>
            <person name="Bevan M."/>
            <person name="Bancroft I."/>
            <person name="Minx P."/>
            <person name="Cordum H."/>
            <person name="Wilson R."/>
            <person name="Cheng Z."/>
            <person name="Jin W."/>
            <person name="Jiang J."/>
            <person name="Leong S.A."/>
            <person name="Iwama H."/>
            <person name="Gojobori T."/>
            <person name="Itoh T."/>
            <person name="Niimura Y."/>
            <person name="Fujii Y."/>
            <person name="Habara T."/>
            <person name="Sakai H."/>
            <person name="Sato Y."/>
            <person name="Wilson G."/>
            <person name="Kumar K."/>
            <person name="McCouch S."/>
            <person name="Juretic N."/>
            <person name="Hoen D."/>
            <person name="Wright S."/>
            <person name="Bruskiewich R."/>
            <person name="Bureau T."/>
            <person name="Miyao A."/>
            <person name="Hirochika H."/>
            <person name="Nishikawa T."/>
            <person name="Kadowaki K."/>
            <person name="Sugiura M."/>
            <person name="Burr B."/>
            <person name="Sasaki T."/>
        </authorList>
    </citation>
    <scope>NUCLEOTIDE SEQUENCE [LARGE SCALE GENOMIC DNA]</scope>
    <source>
        <strain evidence="3">cv. Nipponbare</strain>
    </source>
</reference>
<reference evidence="3" key="4">
    <citation type="journal article" date="2008" name="Nucleic Acids Res.">
        <title>The rice annotation project database (RAP-DB): 2008 update.</title>
        <authorList>
            <consortium name="The rice annotation project (RAP)"/>
        </authorList>
    </citation>
    <scope>GENOME REANNOTATION</scope>
    <source>
        <strain evidence="3">cv. Nipponbare</strain>
    </source>
</reference>
<dbReference type="Proteomes" id="UP000000763">
    <property type="component" value="Chromosome 6"/>
</dbReference>